<proteinExistence type="predicted"/>
<keyword evidence="2" id="KW-1185">Reference proteome</keyword>
<dbReference type="EMBL" id="JAFJYH010000456">
    <property type="protein sequence ID" value="KAG4411609.1"/>
    <property type="molecule type" value="Genomic_DNA"/>
</dbReference>
<name>A0A8H7T148_9HELO</name>
<gene>
    <name evidence="1" type="ORF">IFR04_015261</name>
</gene>
<dbReference type="AlphaFoldDB" id="A0A8H7T148"/>
<sequence>MSTTRILGKDAVEFITHGLFDPSVLLSPIPITTPFALGLEAALKGIDLMDPAVCPHVQVTKVFQEYTGTTIDFSSHWNVQLNLALTRLVRVIANEHGWLEGWKALAMACPDCGMHDQLMQDVATGVDVFRSVKVSTLPRDKLDIKFRIVASPSPTNVYEIGPKTLGGHNWEDDEQYKAAVKSWDAPIDLPMGPCPFFAWIGVAKKVESFKDSPKEAAAFWTSQLLGIVDYDFDKDEKNMKGGIGHAIKHTAEMAVQTDGKMRGAAWIGLLTMDQQCFDRSIQMKWVQGGQGSFVLGPDDIDPEEFGIAGYVDCAALAPFAYQSAEELLPSRLAMFVAVIFANQHDLLFDMGCSSRISCAAYADAAGVFKYDLPQAWTIGMIDAIATRALNGPKDQKALYGDNALLVVCVWNIFNVRYRAWERFVKCTRMLRMSKSKVSAGILKRAQQGLVLIPKNLDESIGEAFERLLDPANASKMVNRKSCTADYQISDPAEHLKEYTVDAPELCEKCTSPFLQAFLKHTDVIQAIPGIPALVVHSAPVSIAAAIRRGCLFAMTGECCDACACQIGLWGNRMSDKAVISLMTVEPIMSSREWLLCNYFMGCVAFSPFRMISVLANFDLNADISFEDGAMGVRDVADC</sequence>
<comment type="caution">
    <text evidence="1">The sequence shown here is derived from an EMBL/GenBank/DDBJ whole genome shotgun (WGS) entry which is preliminary data.</text>
</comment>
<dbReference type="Proteomes" id="UP000664132">
    <property type="component" value="Unassembled WGS sequence"/>
</dbReference>
<dbReference type="OrthoDB" id="2897099at2759"/>
<accession>A0A8H7T148</accession>
<organism evidence="1 2">
    <name type="scientific">Cadophora malorum</name>
    <dbReference type="NCBI Taxonomy" id="108018"/>
    <lineage>
        <taxon>Eukaryota</taxon>
        <taxon>Fungi</taxon>
        <taxon>Dikarya</taxon>
        <taxon>Ascomycota</taxon>
        <taxon>Pezizomycotina</taxon>
        <taxon>Leotiomycetes</taxon>
        <taxon>Helotiales</taxon>
        <taxon>Ploettnerulaceae</taxon>
        <taxon>Cadophora</taxon>
    </lineage>
</organism>
<evidence type="ECO:0000313" key="2">
    <source>
        <dbReference type="Proteomes" id="UP000664132"/>
    </source>
</evidence>
<evidence type="ECO:0000313" key="1">
    <source>
        <dbReference type="EMBL" id="KAG4411609.1"/>
    </source>
</evidence>
<reference evidence="1" key="1">
    <citation type="submission" date="2021-02" db="EMBL/GenBank/DDBJ databases">
        <title>Genome sequence Cadophora malorum strain M34.</title>
        <authorList>
            <person name="Stefanovic E."/>
            <person name="Vu D."/>
            <person name="Scully C."/>
            <person name="Dijksterhuis J."/>
            <person name="Roader J."/>
            <person name="Houbraken J."/>
        </authorList>
    </citation>
    <scope>NUCLEOTIDE SEQUENCE</scope>
    <source>
        <strain evidence="1">M34</strain>
    </source>
</reference>
<protein>
    <submittedName>
        <fullName evidence="1">Uncharacterized protein</fullName>
    </submittedName>
</protein>